<keyword evidence="1" id="KW-0378">Hydrolase</keyword>
<dbReference type="Gene3D" id="3.40.50.300">
    <property type="entry name" value="P-loop containing nucleotide triphosphate hydrolases"/>
    <property type="match status" value="1"/>
</dbReference>
<feature type="domain" description="Helicase C-terminal" evidence="3">
    <location>
        <begin position="1133"/>
        <end position="1303"/>
    </location>
</feature>
<dbReference type="GO" id="GO:0005524">
    <property type="term" value="F:ATP binding"/>
    <property type="evidence" value="ECO:0007669"/>
    <property type="project" value="InterPro"/>
</dbReference>
<dbReference type="PROSITE" id="PS01295">
    <property type="entry name" value="ISPD"/>
    <property type="match status" value="1"/>
</dbReference>
<dbReference type="InterPro" id="IPR038718">
    <property type="entry name" value="SNF2-like_sf"/>
</dbReference>
<feature type="domain" description="Helicase ATP-binding" evidence="2">
    <location>
        <begin position="809"/>
        <end position="1010"/>
    </location>
</feature>
<dbReference type="GO" id="GO:0008299">
    <property type="term" value="P:isoprenoid biosynthetic process"/>
    <property type="evidence" value="ECO:0007669"/>
    <property type="project" value="InterPro"/>
</dbReference>
<keyword evidence="5" id="KW-1185">Reference proteome</keyword>
<dbReference type="PROSITE" id="PS51194">
    <property type="entry name" value="HELICASE_CTER"/>
    <property type="match status" value="1"/>
</dbReference>
<proteinExistence type="predicted"/>
<accession>A0A418ALU9</accession>
<dbReference type="CDD" id="cd18793">
    <property type="entry name" value="SF2_C_SNF"/>
    <property type="match status" value="1"/>
</dbReference>
<name>A0A418ALU9_9STRA</name>
<dbReference type="GO" id="GO:0016887">
    <property type="term" value="F:ATP hydrolysis activity"/>
    <property type="evidence" value="ECO:0007669"/>
    <property type="project" value="InterPro"/>
</dbReference>
<dbReference type="GO" id="GO:0017025">
    <property type="term" value="F:TBP-class protein binding"/>
    <property type="evidence" value="ECO:0007669"/>
    <property type="project" value="InterPro"/>
</dbReference>
<dbReference type="SUPFAM" id="SSF48371">
    <property type="entry name" value="ARM repeat"/>
    <property type="match status" value="1"/>
</dbReference>
<evidence type="ECO:0000313" key="5">
    <source>
        <dbReference type="Proteomes" id="UP000285060"/>
    </source>
</evidence>
<dbReference type="PROSITE" id="PS51192">
    <property type="entry name" value="HELICASE_ATP_BIND_1"/>
    <property type="match status" value="1"/>
</dbReference>
<evidence type="ECO:0000259" key="3">
    <source>
        <dbReference type="PROSITE" id="PS51194"/>
    </source>
</evidence>
<sequence>VSQLDMDQLLTHATPLLKSGGEVSDRDDDGVLTVAEQEYNYTTNYTNPDDQQKHLARQRYLLWKRIAHDVQTSVSIPRPVLRQSTASFLESADVNTMSKATTAAPWTAPVCTLLVSNTGHRNDSHLSPMTSTASILLPALVQDCLEAMFDAQWEVRHGAVAVLRQVLIHDVVRRSIVMVWNSAKVLMPLVSTTTGHSSVKAPWIEEVVVRCVCVLALEQYVDYSADGSIAPIRYLAAQIAGRFFTALPTQTTTVLVPLLQSTRSWHACHGALLAIQFLRDPSVQTKETLLTHVQQAIFRSEDEVFGAAAQCLVALAPHQNQGPSNVVNRLWAILSEDGAAKSVELASAHNLSAKVERVPLPATRDSGRAIVATQCLAQLHSKTVALAGVWSAWFCAALASPRCEEAIGALTLLSTSCHQLGLETCEHGGDAVEAVTTYLRNPRTTFYHEQWSGWELLRRQVAQMAAWFPSSQLKQLLAAGTAPSSTQSWQVAQVVAALPFESLTKPDTYTKAQHVRQDIFATEERVRLSFERAQATAGALYAATYLAWQLPWDKPAFLVRPLMEGLKTSPDARLQELLANTIVRFLHTCAVSHTVCCMKMITNLAAHLTATPTTLSRFRGAEMALTSLIQSIPPSFDDTSGPALLWAKLSSLWTGPHVPLLTIVLTHASPALVHPVLSQTWSWVNVVEHSSLAAAVATAAARSPDLMSQVVQLLRQAYSSAVMECLVQAHRSSCVPVVCDLIPLALTNTRGSALSGLIPLLPLHGHLDTASPFLYQLQTGDVPPLPDNVEWPPQLSLRPYQVDGINWLHFLASHRLHGILADDMGLGKTLQVLCSIVARKRTVASTNQADGLAATTPYMVLVVCPPIVMSHWVREAATYFAADFTSIVSYAGTASRRQTLRQHMMASTNNVSMTSQRGTSDDDAAAASKPADCTLVVTSYATLTQDRHFFHTLSFMYCVADEIQLCRNPATATAQALFGVRAMHRVAVSGTPIQNTPVDIWSVFSFLMPHYLGDAAAFRQKTVAPIVASRKASATSAQKEAGAVALTDLHAKIAPFVLRRTKESVLRDLPPKTIQDIPCALTPLQRQLYDAADSLDTSLATWRQRQQVCMHPKLVDEHLYADEASGKMTALVDLMQLVHGTDSGTTAHDREENRGDHRSLIFCHTPTHASLIQSILATTLPHLRLVKLDGSVPMAQRPAIVDEFNRDLSIHAMVLTTAIGGVGLNLVSADTVVFLEHSWNPFVDVQAMDRVHRLGQVNPVTVFRLLAQHTIEDEILTAQRLKQATADAILGPNEAKGHTNVLSVLGCGFADTDRPRPKKKPKSNQRTVQAMLEELGDLWDAAQYDSLALDAP</sequence>
<dbReference type="PANTHER" id="PTHR36498:SF1">
    <property type="entry name" value="TATA-BINDING PROTEIN-ASSOCIATED FACTOR 172"/>
    <property type="match status" value="1"/>
</dbReference>
<dbReference type="InterPro" id="IPR022707">
    <property type="entry name" value="Mot1_central_dom"/>
</dbReference>
<organism evidence="4 5">
    <name type="scientific">Aphanomyces invadans</name>
    <dbReference type="NCBI Taxonomy" id="157072"/>
    <lineage>
        <taxon>Eukaryota</taxon>
        <taxon>Sar</taxon>
        <taxon>Stramenopiles</taxon>
        <taxon>Oomycota</taxon>
        <taxon>Saprolegniomycetes</taxon>
        <taxon>Saprolegniales</taxon>
        <taxon>Verrucalvaceae</taxon>
        <taxon>Aphanomyces</taxon>
    </lineage>
</organism>
<evidence type="ECO:0000259" key="2">
    <source>
        <dbReference type="PROSITE" id="PS51192"/>
    </source>
</evidence>
<evidence type="ECO:0000256" key="1">
    <source>
        <dbReference type="ARBA" id="ARBA00022801"/>
    </source>
</evidence>
<dbReference type="VEuPathDB" id="FungiDB:H310_04292"/>
<dbReference type="Gene3D" id="3.40.50.10810">
    <property type="entry name" value="Tandem AAA-ATPase domain"/>
    <property type="match status" value="1"/>
</dbReference>
<dbReference type="Pfam" id="PF12054">
    <property type="entry name" value="DUF3535"/>
    <property type="match status" value="1"/>
</dbReference>
<dbReference type="InterPro" id="IPR018294">
    <property type="entry name" value="ISPD_synthase_CS"/>
</dbReference>
<dbReference type="SMART" id="SM00490">
    <property type="entry name" value="HELICc"/>
    <property type="match status" value="1"/>
</dbReference>
<dbReference type="Pfam" id="PF00271">
    <property type="entry name" value="Helicase_C"/>
    <property type="match status" value="1"/>
</dbReference>
<reference evidence="4 5" key="1">
    <citation type="submission" date="2018-08" db="EMBL/GenBank/DDBJ databases">
        <title>Aphanomyces genome sequencing and annotation.</title>
        <authorList>
            <person name="Minardi D."/>
            <person name="Oidtmann B."/>
            <person name="Van Der Giezen M."/>
            <person name="Studholme D.J."/>
        </authorList>
    </citation>
    <scope>NUCLEOTIDE SEQUENCE [LARGE SCALE GENOMIC DNA]</scope>
    <source>
        <strain evidence="4 5">NJM0002</strain>
    </source>
</reference>
<dbReference type="PANTHER" id="PTHR36498">
    <property type="entry name" value="TATA-BINDING PROTEIN-ASSOCIATED FACTOR 172"/>
    <property type="match status" value="1"/>
</dbReference>
<protein>
    <recommendedName>
        <fullName evidence="6">Helicase C-terminal domain-containing protein</fullName>
    </recommendedName>
</protein>
<dbReference type="InterPro" id="IPR049730">
    <property type="entry name" value="SNF2/RAD54-like_C"/>
</dbReference>
<dbReference type="SUPFAM" id="SSF52540">
    <property type="entry name" value="P-loop containing nucleoside triphosphate hydrolases"/>
    <property type="match status" value="2"/>
</dbReference>
<comment type="caution">
    <text evidence="4">The sequence shown here is derived from an EMBL/GenBank/DDBJ whole genome shotgun (WGS) entry which is preliminary data.</text>
</comment>
<dbReference type="InterPro" id="IPR044972">
    <property type="entry name" value="Mot1"/>
</dbReference>
<gene>
    <name evidence="4" type="ORF">DYB32_008220</name>
</gene>
<dbReference type="Pfam" id="PF00176">
    <property type="entry name" value="SNF2-rel_dom"/>
    <property type="match status" value="1"/>
</dbReference>
<dbReference type="InterPro" id="IPR000330">
    <property type="entry name" value="SNF2_N"/>
</dbReference>
<dbReference type="EMBL" id="QUSY01001252">
    <property type="protein sequence ID" value="RHY25580.1"/>
    <property type="molecule type" value="Genomic_DNA"/>
</dbReference>
<evidence type="ECO:0008006" key="6">
    <source>
        <dbReference type="Google" id="ProtNLM"/>
    </source>
</evidence>
<dbReference type="InterPro" id="IPR001650">
    <property type="entry name" value="Helicase_C-like"/>
</dbReference>
<dbReference type="InterPro" id="IPR014001">
    <property type="entry name" value="Helicase_ATP-bd"/>
</dbReference>
<dbReference type="GO" id="GO:0003677">
    <property type="term" value="F:DNA binding"/>
    <property type="evidence" value="ECO:0007669"/>
    <property type="project" value="InterPro"/>
</dbReference>
<dbReference type="Proteomes" id="UP000285060">
    <property type="component" value="Unassembled WGS sequence"/>
</dbReference>
<evidence type="ECO:0000313" key="4">
    <source>
        <dbReference type="EMBL" id="RHY25580.1"/>
    </source>
</evidence>
<feature type="non-terminal residue" evidence="4">
    <location>
        <position position="1"/>
    </location>
</feature>
<dbReference type="SMART" id="SM00487">
    <property type="entry name" value="DEXDc"/>
    <property type="match status" value="1"/>
</dbReference>
<dbReference type="InterPro" id="IPR027417">
    <property type="entry name" value="P-loop_NTPase"/>
</dbReference>
<dbReference type="InterPro" id="IPR016024">
    <property type="entry name" value="ARM-type_fold"/>
</dbReference>